<feature type="compositionally biased region" description="Low complexity" evidence="2">
    <location>
        <begin position="496"/>
        <end position="514"/>
    </location>
</feature>
<evidence type="ECO:0000256" key="1">
    <source>
        <dbReference type="SAM" id="Coils"/>
    </source>
</evidence>
<dbReference type="RefSeq" id="WP_145059089.1">
    <property type="nucleotide sequence ID" value="NZ_CP036433.1"/>
</dbReference>
<dbReference type="EMBL" id="CP036433">
    <property type="protein sequence ID" value="QDU99225.1"/>
    <property type="molecule type" value="Genomic_DNA"/>
</dbReference>
<feature type="transmembrane region" description="Helical" evidence="3">
    <location>
        <begin position="318"/>
        <end position="339"/>
    </location>
</feature>
<protein>
    <submittedName>
        <fullName evidence="4">Competence protein A</fullName>
    </submittedName>
</protein>
<feature type="region of interest" description="Disordered" evidence="2">
    <location>
        <begin position="443"/>
        <end position="522"/>
    </location>
</feature>
<organism evidence="4 5">
    <name type="scientific">Lignipirellula cremea</name>
    <dbReference type="NCBI Taxonomy" id="2528010"/>
    <lineage>
        <taxon>Bacteria</taxon>
        <taxon>Pseudomonadati</taxon>
        <taxon>Planctomycetota</taxon>
        <taxon>Planctomycetia</taxon>
        <taxon>Pirellulales</taxon>
        <taxon>Pirellulaceae</taxon>
        <taxon>Lignipirellula</taxon>
    </lineage>
</organism>
<keyword evidence="3" id="KW-0472">Membrane</keyword>
<dbReference type="PANTHER" id="PTHR32432:SF3">
    <property type="entry name" value="ETHANOLAMINE UTILIZATION PROTEIN EUTJ"/>
    <property type="match status" value="1"/>
</dbReference>
<reference evidence="4 5" key="1">
    <citation type="submission" date="2019-02" db="EMBL/GenBank/DDBJ databases">
        <title>Deep-cultivation of Planctomycetes and their phenomic and genomic characterization uncovers novel biology.</title>
        <authorList>
            <person name="Wiegand S."/>
            <person name="Jogler M."/>
            <person name="Boedeker C."/>
            <person name="Pinto D."/>
            <person name="Vollmers J."/>
            <person name="Rivas-Marin E."/>
            <person name="Kohn T."/>
            <person name="Peeters S.H."/>
            <person name="Heuer A."/>
            <person name="Rast P."/>
            <person name="Oberbeckmann S."/>
            <person name="Bunk B."/>
            <person name="Jeske O."/>
            <person name="Meyerdierks A."/>
            <person name="Storesund J.E."/>
            <person name="Kallscheuer N."/>
            <person name="Luecker S."/>
            <person name="Lage O.M."/>
            <person name="Pohl T."/>
            <person name="Merkel B.J."/>
            <person name="Hornburger P."/>
            <person name="Mueller R.-W."/>
            <person name="Bruemmer F."/>
            <person name="Labrenz M."/>
            <person name="Spormann A.M."/>
            <person name="Op den Camp H."/>
            <person name="Overmann J."/>
            <person name="Amann R."/>
            <person name="Jetten M.S.M."/>
            <person name="Mascher T."/>
            <person name="Medema M.H."/>
            <person name="Devos D.P."/>
            <person name="Kaster A.-K."/>
            <person name="Ovreas L."/>
            <person name="Rohde M."/>
            <person name="Galperin M.Y."/>
            <person name="Jogler C."/>
        </authorList>
    </citation>
    <scope>NUCLEOTIDE SEQUENCE [LARGE SCALE GENOMIC DNA]</scope>
    <source>
        <strain evidence="4 5">Pla85_3_4</strain>
    </source>
</reference>
<evidence type="ECO:0000313" key="4">
    <source>
        <dbReference type="EMBL" id="QDU99225.1"/>
    </source>
</evidence>
<dbReference type="Gene3D" id="3.30.420.40">
    <property type="match status" value="2"/>
</dbReference>
<dbReference type="OrthoDB" id="273477at2"/>
<dbReference type="KEGG" id="lcre:Pla8534_71380"/>
<dbReference type="AlphaFoldDB" id="A0A518E552"/>
<proteinExistence type="predicted"/>
<keyword evidence="1" id="KW-0175">Coiled coil</keyword>
<sequence>MNRLLGIEWDSREARILLARKSGAGIEAQAALVIDLGDDAESRDAASIGARIAAALAEQNIPPGEAMVVVGRTSIELRELAVPPAPDDELPELVRFQAPQQFSALGDDWPLDFTPLAGVPGEHRVLAAAVSPALVKRIESVCAAAGLEPQRMVLRPFAAASLLCRTFADDACRMMVDLLGEEVDLTVIASGQVVLTRTIRLPDAANEVKRLVGEVRRTMAAAQNQLGGRPVEEVVLCGDHVDHAPFCRQIEEQLSLPIRRFNPFSQIEAAATVRSKPPVHAGRFAPLAGMLLDEALGARHAIDFLHPRRRPEPRSQKLLYSLVGGGVALILLGALFIYWSERSALDQRIVELEALKKQLTETRVLADENVSAASLLAEWETGDIDWLTELGYLSEKFPPPEDAIVTQFTSAVTSQNVARMWLEGSVGGSESIAHIGQSLADERHRVESAGGRPDDTLPDYSVQFKETIEVDRAPPPEPRASETVPAEANTPDAQPTSATEETTDSPATSTTAAAKAEREDAE</sequence>
<dbReference type="SUPFAM" id="SSF53067">
    <property type="entry name" value="Actin-like ATPase domain"/>
    <property type="match status" value="1"/>
</dbReference>
<accession>A0A518E552</accession>
<keyword evidence="5" id="KW-1185">Reference proteome</keyword>
<dbReference type="PANTHER" id="PTHR32432">
    <property type="entry name" value="CELL DIVISION PROTEIN FTSA-RELATED"/>
    <property type="match status" value="1"/>
</dbReference>
<gene>
    <name evidence="4" type="ORF">Pla8534_71380</name>
</gene>
<dbReference type="InterPro" id="IPR043129">
    <property type="entry name" value="ATPase_NBD"/>
</dbReference>
<evidence type="ECO:0000256" key="3">
    <source>
        <dbReference type="SAM" id="Phobius"/>
    </source>
</evidence>
<dbReference type="Proteomes" id="UP000317648">
    <property type="component" value="Chromosome"/>
</dbReference>
<evidence type="ECO:0000256" key="2">
    <source>
        <dbReference type="SAM" id="MobiDB-lite"/>
    </source>
</evidence>
<feature type="coiled-coil region" evidence="1">
    <location>
        <begin position="342"/>
        <end position="369"/>
    </location>
</feature>
<dbReference type="InterPro" id="IPR050696">
    <property type="entry name" value="FtsA/MreB"/>
</dbReference>
<keyword evidence="3" id="KW-0812">Transmembrane</keyword>
<dbReference type="Gene3D" id="3.30.1490.300">
    <property type="match status" value="1"/>
</dbReference>
<keyword evidence="3" id="KW-1133">Transmembrane helix</keyword>
<feature type="compositionally biased region" description="Basic and acidic residues" evidence="2">
    <location>
        <begin position="443"/>
        <end position="455"/>
    </location>
</feature>
<evidence type="ECO:0000313" key="5">
    <source>
        <dbReference type="Proteomes" id="UP000317648"/>
    </source>
</evidence>
<name>A0A518E552_9BACT</name>